<organism evidence="2 3">
    <name type="scientific">Nonomuraea fuscirosea</name>
    <dbReference type="NCBI Taxonomy" id="1291556"/>
    <lineage>
        <taxon>Bacteria</taxon>
        <taxon>Bacillati</taxon>
        <taxon>Actinomycetota</taxon>
        <taxon>Actinomycetes</taxon>
        <taxon>Streptosporangiales</taxon>
        <taxon>Streptosporangiaceae</taxon>
        <taxon>Nonomuraea</taxon>
    </lineage>
</organism>
<dbReference type="OrthoDB" id="8882910at2"/>
<dbReference type="Proteomes" id="UP000238312">
    <property type="component" value="Unassembled WGS sequence"/>
</dbReference>
<name>A0A2T0N617_9ACTN</name>
<dbReference type="SUPFAM" id="SSF51182">
    <property type="entry name" value="RmlC-like cupins"/>
    <property type="match status" value="2"/>
</dbReference>
<dbReference type="Gene3D" id="2.60.120.10">
    <property type="entry name" value="Jelly Rolls"/>
    <property type="match status" value="1"/>
</dbReference>
<dbReference type="InterPro" id="IPR011051">
    <property type="entry name" value="RmlC_Cupin_sf"/>
</dbReference>
<reference evidence="2 3" key="1">
    <citation type="submission" date="2018-03" db="EMBL/GenBank/DDBJ databases">
        <title>Genomic Encyclopedia of Type Strains, Phase III (KMG-III): the genomes of soil and plant-associated and newly described type strains.</title>
        <authorList>
            <person name="Whitman W."/>
        </authorList>
    </citation>
    <scope>NUCLEOTIDE SEQUENCE [LARGE SCALE GENOMIC DNA]</scope>
    <source>
        <strain evidence="2 3">CGMCC 4.7104</strain>
    </source>
</reference>
<accession>A0A2T0N617</accession>
<comment type="caution">
    <text evidence="2">The sequence shown here is derived from an EMBL/GenBank/DDBJ whole genome shotgun (WGS) entry which is preliminary data.</text>
</comment>
<protein>
    <submittedName>
        <fullName evidence="2">Uncharacterized protein</fullName>
    </submittedName>
</protein>
<evidence type="ECO:0000313" key="2">
    <source>
        <dbReference type="EMBL" id="PRX67772.1"/>
    </source>
</evidence>
<dbReference type="InterPro" id="IPR014710">
    <property type="entry name" value="RmlC-like_jellyroll"/>
</dbReference>
<sequence length="306" mass="33151">MPYDPTDARSALPTATARKPAGAPTPASHVKWYDLPPATTDGDTRTWYGRSQHLIIGYTDLVTPTGFTVPATHADECAVLMPDPGTSATVTIDGKATEIGGQTLTFIPPGAADVRLSGTGRVVTLFTARSGVAPGRAANEDAYAEPRPGVAPLVNWPDPVGGFRLRTYDLDVPGLADPPFRIFRCTSFMVNFTHPRTGPRDTRRMSPHTHDDFEQCSLIIDGTYTHHLRYAWTTDLSQWLDDEHEQCGSPSLTVIPPPAEHTSQATSDGVNHLIDIFSPPRADFSRMDGWVLNAADYPMPGDEATA</sequence>
<feature type="region of interest" description="Disordered" evidence="1">
    <location>
        <begin position="1"/>
        <end position="29"/>
    </location>
</feature>
<proteinExistence type="predicted"/>
<dbReference type="AlphaFoldDB" id="A0A2T0N617"/>
<dbReference type="EMBL" id="PVNG01000004">
    <property type="protein sequence ID" value="PRX67772.1"/>
    <property type="molecule type" value="Genomic_DNA"/>
</dbReference>
<keyword evidence="3" id="KW-1185">Reference proteome</keyword>
<evidence type="ECO:0000256" key="1">
    <source>
        <dbReference type="SAM" id="MobiDB-lite"/>
    </source>
</evidence>
<gene>
    <name evidence="2" type="ORF">B0I32_104529</name>
</gene>
<evidence type="ECO:0000313" key="3">
    <source>
        <dbReference type="Proteomes" id="UP000238312"/>
    </source>
</evidence>
<dbReference type="RefSeq" id="WP_106238144.1">
    <property type="nucleotide sequence ID" value="NZ_PVNG01000004.1"/>
</dbReference>